<accession>A0A1M6CRT9</accession>
<dbReference type="RefSeq" id="WP_159434750.1">
    <property type="nucleotide sequence ID" value="NZ_FQYR01000002.1"/>
</dbReference>
<name>A0A1M6CRT9_9BACT</name>
<dbReference type="STRING" id="1123071.SAMN02745181_0549"/>
<gene>
    <name evidence="2" type="ORF">SAMN02745181_0549</name>
</gene>
<reference evidence="2 3" key="1">
    <citation type="submission" date="2016-11" db="EMBL/GenBank/DDBJ databases">
        <authorList>
            <person name="Jaros S."/>
            <person name="Januszkiewicz K."/>
            <person name="Wedrychowicz H."/>
        </authorList>
    </citation>
    <scope>NUCLEOTIDE SEQUENCE [LARGE SCALE GENOMIC DNA]</scope>
    <source>
        <strain evidence="2 3">DSM 18772</strain>
    </source>
</reference>
<proteinExistence type="predicted"/>
<feature type="region of interest" description="Disordered" evidence="1">
    <location>
        <begin position="496"/>
        <end position="518"/>
    </location>
</feature>
<dbReference type="InParanoid" id="A0A1M6CRT9"/>
<protein>
    <submittedName>
        <fullName evidence="2">Uncharacterized protein</fullName>
    </submittedName>
</protein>
<dbReference type="AlphaFoldDB" id="A0A1M6CRT9"/>
<feature type="compositionally biased region" description="Basic and acidic residues" evidence="1">
    <location>
        <begin position="499"/>
        <end position="514"/>
    </location>
</feature>
<evidence type="ECO:0000256" key="1">
    <source>
        <dbReference type="SAM" id="MobiDB-lite"/>
    </source>
</evidence>
<sequence length="562" mass="65382">MREEGKQDGSGQRSEENLLPVYFRRDSFRLNNLEDKQRQQAWSEFLDEWREGLRGAFRYLHDLYAAEGGQDALATQESTDYGAWYTEVTYMFYPGDGRKALKSGLIDYLKLLYCEQVEECSGIPWETLNFQFKVGREPLEEEVYIIDYKSDFHAYHQAFDEEDIQEVRVYDNSGNPRVKERFVPKEGWENVRLRKHTLHEKKFRRMDLCWATRELELELLKRFSGDGLQEIIIHGVLDESEACQDSYRVSLYYFQEDIGRAELSGLTYTIKECVYRGLEKLGKGEREEIRLIFEELPLEHMCFKRYEGAYRRYTLVAEGEGDKHPALYQQENPPARVREVYTPPAGIHAEEEDRQVMYRMEILREALYGGLEQLEVDVLDLFREVGLQEVILEGIWGDGKDCPNRYHGRLYYFAQDIEAAERSGLTGEVQQLIREGLEEMGKGPVGELEVSFSVEAIEDLRYRPAAARYGRYVLDPEGEVLAHPVLLLDNPIRVSGGGADRRSHSESADVDRDSPVLSPQDLMSTDEMHYLREDIQRAAQKFRQLRENAKSKSHFRTDINGG</sequence>
<keyword evidence="3" id="KW-1185">Reference proteome</keyword>
<dbReference type="EMBL" id="FQYR01000002">
    <property type="protein sequence ID" value="SHI63679.1"/>
    <property type="molecule type" value="Genomic_DNA"/>
</dbReference>
<evidence type="ECO:0000313" key="3">
    <source>
        <dbReference type="Proteomes" id="UP000184510"/>
    </source>
</evidence>
<evidence type="ECO:0000313" key="2">
    <source>
        <dbReference type="EMBL" id="SHI63679.1"/>
    </source>
</evidence>
<organism evidence="2 3">
    <name type="scientific">Rubritalea squalenifaciens DSM 18772</name>
    <dbReference type="NCBI Taxonomy" id="1123071"/>
    <lineage>
        <taxon>Bacteria</taxon>
        <taxon>Pseudomonadati</taxon>
        <taxon>Verrucomicrobiota</taxon>
        <taxon>Verrucomicrobiia</taxon>
        <taxon>Verrucomicrobiales</taxon>
        <taxon>Rubritaleaceae</taxon>
        <taxon>Rubritalea</taxon>
    </lineage>
</organism>
<dbReference type="Proteomes" id="UP000184510">
    <property type="component" value="Unassembled WGS sequence"/>
</dbReference>